<feature type="compositionally biased region" description="Basic and acidic residues" evidence="1">
    <location>
        <begin position="78"/>
        <end position="94"/>
    </location>
</feature>
<reference evidence="2" key="1">
    <citation type="submission" date="2022-08" db="EMBL/GenBank/DDBJ databases">
        <title>Genome sequencing of akame (Lates japonicus).</title>
        <authorList>
            <person name="Hashiguchi Y."/>
            <person name="Takahashi H."/>
        </authorList>
    </citation>
    <scope>NUCLEOTIDE SEQUENCE</scope>
    <source>
        <strain evidence="2">Kochi</strain>
    </source>
</reference>
<evidence type="ECO:0000313" key="3">
    <source>
        <dbReference type="Proteomes" id="UP001279410"/>
    </source>
</evidence>
<feature type="region of interest" description="Disordered" evidence="1">
    <location>
        <begin position="1"/>
        <end position="94"/>
    </location>
</feature>
<sequence length="94" mass="9559">MLLTDTVLSQKKKDVGQLQQAAHGVPPSQPRSRNASAASSTSTVKDGSAVGSGDGASLDAGADEDSSVMSVGGSSGTKVEREEQFSEGEHGRVR</sequence>
<comment type="caution">
    <text evidence="2">The sequence shown here is derived from an EMBL/GenBank/DDBJ whole genome shotgun (WGS) entry which is preliminary data.</text>
</comment>
<gene>
    <name evidence="2" type="ORF">AKAME5_002643000</name>
</gene>
<dbReference type="Proteomes" id="UP001279410">
    <property type="component" value="Unassembled WGS sequence"/>
</dbReference>
<proteinExistence type="predicted"/>
<organism evidence="2 3">
    <name type="scientific">Lates japonicus</name>
    <name type="common">Japanese lates</name>
    <dbReference type="NCBI Taxonomy" id="270547"/>
    <lineage>
        <taxon>Eukaryota</taxon>
        <taxon>Metazoa</taxon>
        <taxon>Chordata</taxon>
        <taxon>Craniata</taxon>
        <taxon>Vertebrata</taxon>
        <taxon>Euteleostomi</taxon>
        <taxon>Actinopterygii</taxon>
        <taxon>Neopterygii</taxon>
        <taxon>Teleostei</taxon>
        <taxon>Neoteleostei</taxon>
        <taxon>Acanthomorphata</taxon>
        <taxon>Carangaria</taxon>
        <taxon>Carangaria incertae sedis</taxon>
        <taxon>Centropomidae</taxon>
        <taxon>Lates</taxon>
    </lineage>
</organism>
<dbReference type="EMBL" id="BRZM01002693">
    <property type="protein sequence ID" value="GLD75097.1"/>
    <property type="molecule type" value="Genomic_DNA"/>
</dbReference>
<keyword evidence="3" id="KW-1185">Reference proteome</keyword>
<protein>
    <submittedName>
        <fullName evidence="2">Transcription factor 20</fullName>
    </submittedName>
</protein>
<feature type="compositionally biased region" description="Low complexity" evidence="1">
    <location>
        <begin position="30"/>
        <end position="60"/>
    </location>
</feature>
<accession>A0AAD3NND4</accession>
<dbReference type="AlphaFoldDB" id="A0AAD3NND4"/>
<evidence type="ECO:0000256" key="1">
    <source>
        <dbReference type="SAM" id="MobiDB-lite"/>
    </source>
</evidence>
<evidence type="ECO:0000313" key="2">
    <source>
        <dbReference type="EMBL" id="GLD75097.1"/>
    </source>
</evidence>
<name>A0AAD3NND4_LATJO</name>